<feature type="binding site" evidence="9">
    <location>
        <position position="106"/>
    </location>
    <ligand>
        <name>Cu cation</name>
        <dbReference type="ChEBI" id="CHEBI:23378"/>
    </ligand>
</feature>
<dbReference type="InterPro" id="IPR028871">
    <property type="entry name" value="BlueCu_1_BS"/>
</dbReference>
<dbReference type="InterPro" id="IPR008972">
    <property type="entry name" value="Cupredoxin"/>
</dbReference>
<dbReference type="AlphaFoldDB" id="A0A0B5DX02"/>
<dbReference type="InterPro" id="IPR002386">
    <property type="entry name" value="Amicyanin/Pseudoazurin"/>
</dbReference>
<keyword evidence="13" id="KW-1185">Reference proteome</keyword>
<dbReference type="PRINTS" id="PR00156">
    <property type="entry name" value="COPPERBLUE"/>
</dbReference>
<evidence type="ECO:0000256" key="10">
    <source>
        <dbReference type="SAM" id="SignalP"/>
    </source>
</evidence>
<dbReference type="SUPFAM" id="SSF49503">
    <property type="entry name" value="Cupredoxins"/>
    <property type="match status" value="1"/>
</dbReference>
<evidence type="ECO:0000256" key="6">
    <source>
        <dbReference type="ARBA" id="ARBA00022982"/>
    </source>
</evidence>
<proteinExistence type="predicted"/>
<feature type="binding site" evidence="9">
    <location>
        <position position="98"/>
    </location>
    <ligand>
        <name>Cu cation</name>
        <dbReference type="ChEBI" id="CHEBI:23378"/>
    </ligand>
</feature>
<feature type="chain" id="PRO_5002100625" description="Pseudoazurin" evidence="10">
    <location>
        <begin position="21"/>
        <end position="142"/>
    </location>
</feature>
<evidence type="ECO:0000256" key="8">
    <source>
        <dbReference type="NCBIfam" id="TIGR02375"/>
    </source>
</evidence>
<comment type="cofactor">
    <cofactor evidence="9">
        <name>Cu cation</name>
        <dbReference type="ChEBI" id="CHEBI:23378"/>
    </cofactor>
    <text evidence="9">Binds 1 copper ion per subunit.</text>
</comment>
<dbReference type="InterPro" id="IPR000923">
    <property type="entry name" value="BlueCu_1"/>
</dbReference>
<evidence type="ECO:0000259" key="11">
    <source>
        <dbReference type="Pfam" id="PF00127"/>
    </source>
</evidence>
<gene>
    <name evidence="12" type="ORF">P73_0920</name>
</gene>
<dbReference type="RefSeq" id="WP_043868676.1">
    <property type="nucleotide sequence ID" value="NZ_CP004393.1"/>
</dbReference>
<evidence type="ECO:0000313" key="13">
    <source>
        <dbReference type="Proteomes" id="UP000031521"/>
    </source>
</evidence>
<evidence type="ECO:0000256" key="9">
    <source>
        <dbReference type="PIRSR" id="PIRSR602386-1"/>
    </source>
</evidence>
<dbReference type="NCBIfam" id="TIGR02375">
    <property type="entry name" value="pseudoazurin"/>
    <property type="match status" value="1"/>
</dbReference>
<evidence type="ECO:0000256" key="2">
    <source>
        <dbReference type="ARBA" id="ARBA00016984"/>
    </source>
</evidence>
<dbReference type="STRING" id="1208324.P73_0920"/>
<keyword evidence="4 9" id="KW-0479">Metal-binding</keyword>
<dbReference type="PRINTS" id="PR00155">
    <property type="entry name" value="AMICYANIN"/>
</dbReference>
<protein>
    <recommendedName>
        <fullName evidence="2 8">Pseudoazurin</fullName>
    </recommendedName>
</protein>
<keyword evidence="7 9" id="KW-0186">Copper</keyword>
<dbReference type="Gene3D" id="2.60.40.420">
    <property type="entry name" value="Cupredoxins - blue copper proteins"/>
    <property type="match status" value="1"/>
</dbReference>
<dbReference type="Proteomes" id="UP000031521">
    <property type="component" value="Chromosome"/>
</dbReference>
<evidence type="ECO:0000256" key="4">
    <source>
        <dbReference type="ARBA" id="ARBA00022723"/>
    </source>
</evidence>
<evidence type="ECO:0000256" key="1">
    <source>
        <dbReference type="ARBA" id="ARBA00004418"/>
    </source>
</evidence>
<sequence length="142" mass="14937">MFRPVISTLVAVLLGSAASAGVVEVHMLNRSGEDRMVFEPAFVQAAPGDTIRFVPSDKGHNAESLDGMIPEGASAFGGKINEAFDVTLDTEGVYAVMCKPHYAMGMVMTIAVGDAAAAPEGLLEGCVPKKAKERFEAQLSHL</sequence>
<feature type="signal peptide" evidence="10">
    <location>
        <begin position="1"/>
        <end position="20"/>
    </location>
</feature>
<dbReference type="GO" id="GO:0009055">
    <property type="term" value="F:electron transfer activity"/>
    <property type="evidence" value="ECO:0007669"/>
    <property type="project" value="InterPro"/>
</dbReference>
<dbReference type="InterPro" id="IPR001235">
    <property type="entry name" value="Copper_blue_Plastocyanin"/>
</dbReference>
<keyword evidence="5" id="KW-0574">Periplasm</keyword>
<feature type="binding site" evidence="9">
    <location>
        <position position="101"/>
    </location>
    <ligand>
        <name>Cu cation</name>
        <dbReference type="ChEBI" id="CHEBI:23378"/>
    </ligand>
</feature>
<dbReference type="KEGG" id="cid:P73_0920"/>
<dbReference type="Pfam" id="PF00127">
    <property type="entry name" value="Copper-bind"/>
    <property type="match status" value="1"/>
</dbReference>
<dbReference type="EMBL" id="CP004393">
    <property type="protein sequence ID" value="AJE45635.1"/>
    <property type="molecule type" value="Genomic_DNA"/>
</dbReference>
<dbReference type="HOGENOM" id="CLU_124330_0_0_5"/>
<evidence type="ECO:0000256" key="3">
    <source>
        <dbReference type="ARBA" id="ARBA00022448"/>
    </source>
</evidence>
<keyword evidence="6" id="KW-0249">Electron transport</keyword>
<dbReference type="GO" id="GO:0005507">
    <property type="term" value="F:copper ion binding"/>
    <property type="evidence" value="ECO:0007669"/>
    <property type="project" value="UniProtKB-UniRule"/>
</dbReference>
<organism evidence="12 13">
    <name type="scientific">Celeribacter indicus</name>
    <dbReference type="NCBI Taxonomy" id="1208324"/>
    <lineage>
        <taxon>Bacteria</taxon>
        <taxon>Pseudomonadati</taxon>
        <taxon>Pseudomonadota</taxon>
        <taxon>Alphaproteobacteria</taxon>
        <taxon>Rhodobacterales</taxon>
        <taxon>Roseobacteraceae</taxon>
        <taxon>Celeribacter</taxon>
    </lineage>
</organism>
<keyword evidence="10" id="KW-0732">Signal</keyword>
<dbReference type="CDD" id="cd04218">
    <property type="entry name" value="Pseudoazurin"/>
    <property type="match status" value="1"/>
</dbReference>
<evidence type="ECO:0000256" key="7">
    <source>
        <dbReference type="ARBA" id="ARBA00023008"/>
    </source>
</evidence>
<dbReference type="OrthoDB" id="7510199at2"/>
<dbReference type="GO" id="GO:0042597">
    <property type="term" value="C:periplasmic space"/>
    <property type="evidence" value="ECO:0007669"/>
    <property type="project" value="UniProtKB-SubCell"/>
</dbReference>
<feature type="domain" description="Blue (type 1) copper" evidence="11">
    <location>
        <begin position="26"/>
        <end position="112"/>
    </location>
</feature>
<comment type="subcellular location">
    <subcellularLocation>
        <location evidence="1">Periplasm</location>
    </subcellularLocation>
</comment>
<evidence type="ECO:0000256" key="5">
    <source>
        <dbReference type="ARBA" id="ARBA00022764"/>
    </source>
</evidence>
<dbReference type="InterPro" id="IPR012745">
    <property type="entry name" value="Pseudoazurin"/>
</dbReference>
<accession>A0A0B5DX02</accession>
<reference evidence="12 13" key="1">
    <citation type="journal article" date="2014" name="Int. J. Syst. Evol. Microbiol.">
        <title>Celeribacter indicus sp. nov., a polycyclic aromatic hydrocarbon-degrading bacterium from deep-sea sediment and reclassification of Huaishuia halophila as Celeribacter halophilus comb. nov.</title>
        <authorList>
            <person name="Lai Q."/>
            <person name="Cao J."/>
            <person name="Yuan J."/>
            <person name="Li F."/>
            <person name="Shao Z."/>
        </authorList>
    </citation>
    <scope>NUCLEOTIDE SEQUENCE [LARGE SCALE GENOMIC DNA]</scope>
    <source>
        <strain evidence="12">P73</strain>
    </source>
</reference>
<keyword evidence="3" id="KW-0813">Transport</keyword>
<feature type="binding site" evidence="9">
    <location>
        <position position="60"/>
    </location>
    <ligand>
        <name>Cu cation</name>
        <dbReference type="ChEBI" id="CHEBI:23378"/>
    </ligand>
</feature>
<evidence type="ECO:0000313" key="12">
    <source>
        <dbReference type="EMBL" id="AJE45635.1"/>
    </source>
</evidence>
<name>A0A0B5DX02_9RHOB</name>
<dbReference type="PROSITE" id="PS00196">
    <property type="entry name" value="COPPER_BLUE"/>
    <property type="match status" value="1"/>
</dbReference>